<evidence type="ECO:0000256" key="2">
    <source>
        <dbReference type="ARBA" id="ARBA00006678"/>
    </source>
</evidence>
<dbReference type="EMBL" id="MU167226">
    <property type="protein sequence ID" value="KAG0149596.1"/>
    <property type="molecule type" value="Genomic_DNA"/>
</dbReference>
<gene>
    <name evidence="8" type="ORF">CROQUDRAFT_669117</name>
</gene>
<dbReference type="Gene3D" id="3.30.230.70">
    <property type="entry name" value="GHMP Kinase, N-terminal domain"/>
    <property type="match status" value="1"/>
</dbReference>
<evidence type="ECO:0000256" key="4">
    <source>
        <dbReference type="ARBA" id="ARBA00022835"/>
    </source>
</evidence>
<dbReference type="PANTHER" id="PTHR11953:SF1">
    <property type="entry name" value="EXOSOME COMPLEX COMPONENT RRP46"/>
    <property type="match status" value="1"/>
</dbReference>
<dbReference type="GO" id="GO:0000176">
    <property type="term" value="C:nuclear exosome (RNase complex)"/>
    <property type="evidence" value="ECO:0007669"/>
    <property type="project" value="UniProtKB-ARBA"/>
</dbReference>
<feature type="region of interest" description="Disordered" evidence="6">
    <location>
        <begin position="279"/>
        <end position="315"/>
    </location>
</feature>
<dbReference type="Pfam" id="PF01138">
    <property type="entry name" value="RNase_PH"/>
    <property type="match status" value="1"/>
</dbReference>
<accession>A0A9P6NU60</accession>
<protein>
    <recommendedName>
        <fullName evidence="7">Exoribonuclease phosphorolytic domain-containing protein</fullName>
    </recommendedName>
</protein>
<evidence type="ECO:0000256" key="3">
    <source>
        <dbReference type="ARBA" id="ARBA00022552"/>
    </source>
</evidence>
<evidence type="ECO:0000256" key="6">
    <source>
        <dbReference type="SAM" id="MobiDB-lite"/>
    </source>
</evidence>
<evidence type="ECO:0000256" key="1">
    <source>
        <dbReference type="ARBA" id="ARBA00004123"/>
    </source>
</evidence>
<organism evidence="8 9">
    <name type="scientific">Cronartium quercuum f. sp. fusiforme G11</name>
    <dbReference type="NCBI Taxonomy" id="708437"/>
    <lineage>
        <taxon>Eukaryota</taxon>
        <taxon>Fungi</taxon>
        <taxon>Dikarya</taxon>
        <taxon>Basidiomycota</taxon>
        <taxon>Pucciniomycotina</taxon>
        <taxon>Pucciniomycetes</taxon>
        <taxon>Pucciniales</taxon>
        <taxon>Coleosporiaceae</taxon>
        <taxon>Cronartium</taxon>
    </lineage>
</organism>
<keyword evidence="3" id="KW-0698">rRNA processing</keyword>
<dbReference type="OrthoDB" id="27298at2759"/>
<dbReference type="SUPFAM" id="SSF55666">
    <property type="entry name" value="Ribonuclease PH domain 2-like"/>
    <property type="match status" value="1"/>
</dbReference>
<sequence>MSFRRTDSRTELDLRPLTISLSLLSRADGSCQFSFGDLKVLGAMTGPAEVKIRDERPKEATVEVNVLPLASVPGPSTKSVGQSIRAFLSPLLHLDLYPRSLIQINLQTLSKPSERWSSFSSEESRIGFGEGESVAERATLMNAASVALVDGGVGMCGVGVSVAVAVLRQRLVKRIDLEEDDEQEGWVALLDPSPREEAEALSVHLVGYRFGGETEQASAPILDQVQKSHGEMCFCESYGRFDQIQLNHVFKLSHPAAVQIFTFIRTSFEHQYLKPLSRPATSSIPLAPHPIPDSVSSVTRDQNHGTKQKKKKTTK</sequence>
<dbReference type="GO" id="GO:0000177">
    <property type="term" value="C:cytoplasmic exosome (RNase complex)"/>
    <property type="evidence" value="ECO:0007669"/>
    <property type="project" value="TreeGrafter"/>
</dbReference>
<dbReference type="GO" id="GO:0006364">
    <property type="term" value="P:rRNA processing"/>
    <property type="evidence" value="ECO:0007669"/>
    <property type="project" value="UniProtKB-KW"/>
</dbReference>
<dbReference type="GO" id="GO:0034475">
    <property type="term" value="P:U4 snRNA 3'-end processing"/>
    <property type="evidence" value="ECO:0007669"/>
    <property type="project" value="TreeGrafter"/>
</dbReference>
<keyword evidence="9" id="KW-1185">Reference proteome</keyword>
<dbReference type="GO" id="GO:0071028">
    <property type="term" value="P:nuclear mRNA surveillance"/>
    <property type="evidence" value="ECO:0007669"/>
    <property type="project" value="TreeGrafter"/>
</dbReference>
<evidence type="ECO:0000256" key="5">
    <source>
        <dbReference type="ARBA" id="ARBA00023242"/>
    </source>
</evidence>
<dbReference type="InterPro" id="IPR027408">
    <property type="entry name" value="PNPase/RNase_PH_dom_sf"/>
</dbReference>
<dbReference type="InterPro" id="IPR020568">
    <property type="entry name" value="Ribosomal_Su5_D2-typ_SF"/>
</dbReference>
<feature type="domain" description="Exoribonuclease phosphorolytic" evidence="7">
    <location>
        <begin position="14"/>
        <end position="153"/>
    </location>
</feature>
<comment type="caution">
    <text evidence="8">The sequence shown here is derived from an EMBL/GenBank/DDBJ whole genome shotgun (WGS) entry which is preliminary data.</text>
</comment>
<dbReference type="GO" id="GO:0003723">
    <property type="term" value="F:RNA binding"/>
    <property type="evidence" value="ECO:0007669"/>
    <property type="project" value="TreeGrafter"/>
</dbReference>
<keyword evidence="5" id="KW-0539">Nucleus</keyword>
<dbReference type="GO" id="GO:0016075">
    <property type="term" value="P:rRNA catabolic process"/>
    <property type="evidence" value="ECO:0007669"/>
    <property type="project" value="TreeGrafter"/>
</dbReference>
<dbReference type="Proteomes" id="UP000886653">
    <property type="component" value="Unassembled WGS sequence"/>
</dbReference>
<evidence type="ECO:0000313" key="8">
    <source>
        <dbReference type="EMBL" id="KAG0149596.1"/>
    </source>
</evidence>
<reference evidence="8" key="1">
    <citation type="submission" date="2013-11" db="EMBL/GenBank/DDBJ databases">
        <title>Genome sequence of the fusiform rust pathogen reveals effectors for host alternation and coevolution with pine.</title>
        <authorList>
            <consortium name="DOE Joint Genome Institute"/>
            <person name="Smith K."/>
            <person name="Pendleton A."/>
            <person name="Kubisiak T."/>
            <person name="Anderson C."/>
            <person name="Salamov A."/>
            <person name="Aerts A."/>
            <person name="Riley R."/>
            <person name="Clum A."/>
            <person name="Lindquist E."/>
            <person name="Ence D."/>
            <person name="Campbell M."/>
            <person name="Kronenberg Z."/>
            <person name="Feau N."/>
            <person name="Dhillon B."/>
            <person name="Hamelin R."/>
            <person name="Burleigh J."/>
            <person name="Smith J."/>
            <person name="Yandell M."/>
            <person name="Nelson C."/>
            <person name="Grigoriev I."/>
            <person name="Davis J."/>
        </authorList>
    </citation>
    <scope>NUCLEOTIDE SEQUENCE</scope>
    <source>
        <strain evidence="8">G11</strain>
    </source>
</reference>
<dbReference type="InterPro" id="IPR050080">
    <property type="entry name" value="RNase_PH"/>
</dbReference>
<evidence type="ECO:0000313" key="9">
    <source>
        <dbReference type="Proteomes" id="UP000886653"/>
    </source>
</evidence>
<dbReference type="InterPro" id="IPR001247">
    <property type="entry name" value="ExoRNase_PH_dom1"/>
</dbReference>
<comment type="similarity">
    <text evidence="2">Belongs to the RNase PH family.</text>
</comment>
<dbReference type="InterPro" id="IPR036345">
    <property type="entry name" value="ExoRNase_PH_dom2_sf"/>
</dbReference>
<name>A0A9P6NU60_9BASI</name>
<dbReference type="AlphaFoldDB" id="A0A9P6NU60"/>
<dbReference type="SUPFAM" id="SSF54211">
    <property type="entry name" value="Ribosomal protein S5 domain 2-like"/>
    <property type="match status" value="1"/>
</dbReference>
<keyword evidence="4" id="KW-0271">Exosome</keyword>
<dbReference type="GO" id="GO:0005730">
    <property type="term" value="C:nucleolus"/>
    <property type="evidence" value="ECO:0007669"/>
    <property type="project" value="TreeGrafter"/>
</dbReference>
<comment type="subcellular location">
    <subcellularLocation>
        <location evidence="1">Nucleus</location>
    </subcellularLocation>
</comment>
<feature type="compositionally biased region" description="Basic residues" evidence="6">
    <location>
        <begin position="306"/>
        <end position="315"/>
    </location>
</feature>
<proteinExistence type="inferred from homology"/>
<evidence type="ECO:0000259" key="7">
    <source>
        <dbReference type="Pfam" id="PF01138"/>
    </source>
</evidence>
<dbReference type="PANTHER" id="PTHR11953">
    <property type="entry name" value="EXOSOME COMPLEX COMPONENT"/>
    <property type="match status" value="1"/>
</dbReference>
<dbReference type="GO" id="GO:0071051">
    <property type="term" value="P:poly(A)-dependent snoRNA 3'-end processing"/>
    <property type="evidence" value="ECO:0007669"/>
    <property type="project" value="TreeGrafter"/>
</dbReference>